<evidence type="ECO:0000313" key="5">
    <source>
        <dbReference type="Proteomes" id="UP000242470"/>
    </source>
</evidence>
<reference evidence="3" key="2">
    <citation type="submission" date="2023-07" db="EMBL/GenBank/DDBJ databases">
        <title>Evaluation of the beneficial properties of pineapple isolates.</title>
        <authorList>
            <person name="Adefiranye O."/>
        </authorList>
    </citation>
    <scope>NUCLEOTIDE SEQUENCE</scope>
    <source>
        <strain evidence="3">PAPLE_T1</strain>
    </source>
</reference>
<feature type="transmembrane region" description="Helical" evidence="1">
    <location>
        <begin position="16"/>
        <end position="45"/>
    </location>
</feature>
<evidence type="ECO:0000313" key="4">
    <source>
        <dbReference type="EMBL" id="PNZ69179.1"/>
    </source>
</evidence>
<dbReference type="EMBL" id="PPQW01000005">
    <property type="protein sequence ID" value="PNZ69179.1"/>
    <property type="molecule type" value="Genomic_DNA"/>
</dbReference>
<dbReference type="AlphaFoldDB" id="A0AAP8PSJ2"/>
<evidence type="ECO:0000256" key="1">
    <source>
        <dbReference type="SAM" id="Phobius"/>
    </source>
</evidence>
<organism evidence="4 5">
    <name type="scientific">Staphylococcus auricularis</name>
    <dbReference type="NCBI Taxonomy" id="29379"/>
    <lineage>
        <taxon>Bacteria</taxon>
        <taxon>Bacillati</taxon>
        <taxon>Bacillota</taxon>
        <taxon>Bacilli</taxon>
        <taxon>Bacillales</taxon>
        <taxon>Staphylococcaceae</taxon>
        <taxon>Staphylococcus</taxon>
    </lineage>
</organism>
<name>A0AAP8PSJ2_9STAP</name>
<evidence type="ECO:0000259" key="2">
    <source>
        <dbReference type="Pfam" id="PF03703"/>
    </source>
</evidence>
<evidence type="ECO:0000313" key="3">
    <source>
        <dbReference type="EMBL" id="MDN4534173.1"/>
    </source>
</evidence>
<dbReference type="GeneID" id="64981710"/>
<reference evidence="4 5" key="1">
    <citation type="submission" date="2017-08" db="EMBL/GenBank/DDBJ databases">
        <title>Draft genome sequences of 64 type strains of genus Staph aureus.</title>
        <authorList>
            <person name="Cole K."/>
            <person name="Golubchik T."/>
            <person name="Russell J."/>
            <person name="Foster D."/>
            <person name="Llewelyn M."/>
            <person name="Wilson D."/>
            <person name="Crook D."/>
            <person name="Paul J."/>
        </authorList>
    </citation>
    <scope>NUCLEOTIDE SEQUENCE [LARGE SCALE GENOMIC DNA]</scope>
    <source>
        <strain evidence="4 5">NCTC 12101</strain>
    </source>
</reference>
<keyword evidence="1" id="KW-1133">Transmembrane helix</keyword>
<dbReference type="RefSeq" id="WP_059107867.1">
    <property type="nucleotide sequence ID" value="NZ_AP024589.1"/>
</dbReference>
<dbReference type="EMBL" id="JAUHQC010000016">
    <property type="protein sequence ID" value="MDN4534173.1"/>
    <property type="molecule type" value="Genomic_DNA"/>
</dbReference>
<gene>
    <name evidence="4" type="ORF">CD158_01235</name>
    <name evidence="3" type="ORF">QYH67_11490</name>
</gene>
<keyword evidence="1" id="KW-0472">Membrane</keyword>
<keyword evidence="1" id="KW-0812">Transmembrane</keyword>
<feature type="domain" description="YdbS-like PH" evidence="2">
    <location>
        <begin position="72"/>
        <end position="145"/>
    </location>
</feature>
<feature type="transmembrane region" description="Helical" evidence="1">
    <location>
        <begin position="51"/>
        <end position="70"/>
    </location>
</feature>
<sequence length="159" mass="18882">MNTNEAYHRSPKQALIYYYITEIVEGIITIGVILALLYCSIHFNWLNIFDYGFYVLLALDVIYICVGPWARYKFQFYKVTPEFLEVKSDFIFKSRKIMKYERIQFTDRKTNPLMNRWDLSALELTTAGHELELPLMANEDIERIEADVFQRLRGEDTDV</sequence>
<comment type="caution">
    <text evidence="4">The sequence shown here is derived from an EMBL/GenBank/DDBJ whole genome shotgun (WGS) entry which is preliminary data.</text>
</comment>
<accession>A0AAP8PSJ2</accession>
<dbReference type="InterPro" id="IPR005182">
    <property type="entry name" value="YdbS-like_PH"/>
</dbReference>
<dbReference type="PANTHER" id="PTHR34473">
    <property type="entry name" value="UPF0699 TRANSMEMBRANE PROTEIN YDBS"/>
    <property type="match status" value="1"/>
</dbReference>
<protein>
    <submittedName>
        <fullName evidence="3">PH domain-containing protein</fullName>
    </submittedName>
</protein>
<dbReference type="Proteomes" id="UP000242470">
    <property type="component" value="Unassembled WGS sequence"/>
</dbReference>
<dbReference type="Proteomes" id="UP001171687">
    <property type="component" value="Unassembled WGS sequence"/>
</dbReference>
<dbReference type="PANTHER" id="PTHR34473:SF2">
    <property type="entry name" value="UPF0699 TRANSMEMBRANE PROTEIN YDBT"/>
    <property type="match status" value="1"/>
</dbReference>
<dbReference type="Pfam" id="PF03703">
    <property type="entry name" value="bPH_2"/>
    <property type="match status" value="1"/>
</dbReference>
<proteinExistence type="predicted"/>